<evidence type="ECO:0000313" key="1">
    <source>
        <dbReference type="EMBL" id="AEH38823.1"/>
    </source>
</evidence>
<gene>
    <name evidence="1" type="ordered locus">Halxa_4221</name>
</gene>
<dbReference type="KEGG" id="hxa:Halxa_4221"/>
<sequence length="32" mass="3711">MVTTNPDRITDLEELFHHKLAQQYVNPTGVRS</sequence>
<protein>
    <submittedName>
        <fullName evidence="1">Uncharacterized protein</fullName>
    </submittedName>
</protein>
<accession>F8D5I7</accession>
<evidence type="ECO:0000313" key="2">
    <source>
        <dbReference type="Proteomes" id="UP000006794"/>
    </source>
</evidence>
<dbReference type="AlphaFoldDB" id="F8D5I7"/>
<name>F8D5I7_HALXS</name>
<dbReference type="HOGENOM" id="CLU_3387464_0_0_2"/>
<dbReference type="EMBL" id="CP002839">
    <property type="protein sequence ID" value="AEH38823.1"/>
    <property type="molecule type" value="Genomic_DNA"/>
</dbReference>
<dbReference type="Proteomes" id="UP000006794">
    <property type="component" value="Chromosome"/>
</dbReference>
<proteinExistence type="predicted"/>
<reference evidence="1 2" key="1">
    <citation type="journal article" date="2012" name="Stand. Genomic Sci.">
        <title>Complete genome sequence of Halopiger xanaduensis type strain (SH-6(T)).</title>
        <authorList>
            <person name="Anderson I."/>
            <person name="Tindall B.J."/>
            <person name="Rohde M."/>
            <person name="Lucas S."/>
            <person name="Han J."/>
            <person name="Lapidus A."/>
            <person name="Cheng J.F."/>
            <person name="Goodwin L."/>
            <person name="Pitluck S."/>
            <person name="Peters L."/>
            <person name="Pati A."/>
            <person name="Mikhailova N."/>
            <person name="Pagani I."/>
            <person name="Teshima H."/>
            <person name="Han C."/>
            <person name="Tapia R."/>
            <person name="Land M."/>
            <person name="Woyke T."/>
            <person name="Klenk H.P."/>
            <person name="Kyrpides N."/>
            <person name="Ivanova N."/>
        </authorList>
    </citation>
    <scope>NUCLEOTIDE SEQUENCE [LARGE SCALE GENOMIC DNA]</scope>
    <source>
        <strain evidence="2">DSM 18323 / JCM 14033 / SH-6</strain>
    </source>
</reference>
<keyword evidence="2" id="KW-1185">Reference proteome</keyword>
<organism evidence="1 2">
    <name type="scientific">Halopiger xanaduensis (strain DSM 18323 / JCM 14033 / SH-6)</name>
    <dbReference type="NCBI Taxonomy" id="797210"/>
    <lineage>
        <taxon>Archaea</taxon>
        <taxon>Methanobacteriati</taxon>
        <taxon>Methanobacteriota</taxon>
        <taxon>Stenosarchaea group</taxon>
        <taxon>Halobacteria</taxon>
        <taxon>Halobacteriales</taxon>
        <taxon>Natrialbaceae</taxon>
        <taxon>Halopiger</taxon>
    </lineage>
</organism>